<evidence type="ECO:0000256" key="2">
    <source>
        <dbReference type="ARBA" id="ARBA00022475"/>
    </source>
</evidence>
<dbReference type="Pfam" id="PF09335">
    <property type="entry name" value="VTT_dom"/>
    <property type="match status" value="1"/>
</dbReference>
<feature type="transmembrane region" description="Helical" evidence="6">
    <location>
        <begin position="108"/>
        <end position="133"/>
    </location>
</feature>
<accession>A0A327MBC5</accession>
<comment type="similarity">
    <text evidence="6">Belongs to the TVP38/TMEM64 family.</text>
</comment>
<evidence type="ECO:0000259" key="7">
    <source>
        <dbReference type="Pfam" id="PF09335"/>
    </source>
</evidence>
<evidence type="ECO:0000256" key="3">
    <source>
        <dbReference type="ARBA" id="ARBA00022692"/>
    </source>
</evidence>
<keyword evidence="2 6" id="KW-1003">Cell membrane</keyword>
<keyword evidence="5 6" id="KW-0472">Membrane</keyword>
<dbReference type="InterPro" id="IPR015414">
    <property type="entry name" value="TMEM64"/>
</dbReference>
<dbReference type="PANTHER" id="PTHR12677:SF59">
    <property type="entry name" value="GOLGI APPARATUS MEMBRANE PROTEIN TVP38-RELATED"/>
    <property type="match status" value="1"/>
</dbReference>
<feature type="transmembrane region" description="Helical" evidence="6">
    <location>
        <begin position="184"/>
        <end position="206"/>
    </location>
</feature>
<dbReference type="PANTHER" id="PTHR12677">
    <property type="entry name" value="GOLGI APPARATUS MEMBRANE PROTEIN TVP38-RELATED"/>
    <property type="match status" value="1"/>
</dbReference>
<dbReference type="GO" id="GO:0005886">
    <property type="term" value="C:plasma membrane"/>
    <property type="evidence" value="ECO:0007669"/>
    <property type="project" value="UniProtKB-SubCell"/>
</dbReference>
<dbReference type="AlphaFoldDB" id="A0A327MBC5"/>
<comment type="subcellular location">
    <subcellularLocation>
        <location evidence="1 6">Cell membrane</location>
        <topology evidence="1 6">Multi-pass membrane protein</topology>
    </subcellularLocation>
</comment>
<evidence type="ECO:0000256" key="6">
    <source>
        <dbReference type="RuleBase" id="RU366058"/>
    </source>
</evidence>
<protein>
    <recommendedName>
        <fullName evidence="6">TVP38/TMEM64 family membrane protein</fullName>
    </recommendedName>
</protein>
<dbReference type="InterPro" id="IPR032816">
    <property type="entry name" value="VTT_dom"/>
</dbReference>
<keyword evidence="4 6" id="KW-1133">Transmembrane helix</keyword>
<sequence>MPDLPPPASPPRPAAPPAAPPAWRRLWPLGLLLAGLGLAYALGLHRALSLDALATHRAALAGFVAARPVLAPLLYLGLYILVVGASLPGATVLTLAGGLLFGPWLGAAAAVAGATLGACLLFLAARHALAGALARRAGPRLARVAEGLRRDGFWVLLSLRFLPVLPFWLVNLAPALAGMRLAPYAAATFLGIIPATAVFAGIGAGLGQVLEAGGRPDLSVILSPGILLPLLGLAALSLLGAWWRRRRQGGRDAAPGGQQRGD</sequence>
<gene>
    <name evidence="8" type="ORF">DOO78_06245</name>
</gene>
<dbReference type="Proteomes" id="UP000249065">
    <property type="component" value="Unassembled WGS sequence"/>
</dbReference>
<proteinExistence type="inferred from homology"/>
<feature type="transmembrane region" description="Helical" evidence="6">
    <location>
        <begin position="26"/>
        <end position="43"/>
    </location>
</feature>
<reference evidence="9" key="1">
    <citation type="submission" date="2018-06" db="EMBL/GenBank/DDBJ databases">
        <authorList>
            <person name="Khan S.A."/>
        </authorList>
    </citation>
    <scope>NUCLEOTIDE SEQUENCE [LARGE SCALE GENOMIC DNA]</scope>
    <source>
        <strain evidence="9">DB-1506</strain>
    </source>
</reference>
<evidence type="ECO:0000313" key="8">
    <source>
        <dbReference type="EMBL" id="RAI59847.1"/>
    </source>
</evidence>
<dbReference type="RefSeq" id="WP_111468876.1">
    <property type="nucleotide sequence ID" value="NZ_QLIX01000003.1"/>
</dbReference>
<dbReference type="OrthoDB" id="9779114at2"/>
<evidence type="ECO:0000256" key="1">
    <source>
        <dbReference type="ARBA" id="ARBA00004651"/>
    </source>
</evidence>
<feature type="transmembrane region" description="Helical" evidence="6">
    <location>
        <begin position="218"/>
        <end position="243"/>
    </location>
</feature>
<feature type="domain" description="VTT" evidence="7">
    <location>
        <begin position="90"/>
        <end position="204"/>
    </location>
</feature>
<feature type="transmembrane region" description="Helical" evidence="6">
    <location>
        <begin position="76"/>
        <end position="101"/>
    </location>
</feature>
<keyword evidence="3 6" id="KW-0812">Transmembrane</keyword>
<comment type="caution">
    <text evidence="8">The sequence shown here is derived from an EMBL/GenBank/DDBJ whole genome shotgun (WGS) entry which is preliminary data.</text>
</comment>
<evidence type="ECO:0000313" key="9">
    <source>
        <dbReference type="Proteomes" id="UP000249065"/>
    </source>
</evidence>
<dbReference type="EMBL" id="QLIX01000003">
    <property type="protein sequence ID" value="RAI59847.1"/>
    <property type="molecule type" value="Genomic_DNA"/>
</dbReference>
<evidence type="ECO:0000256" key="4">
    <source>
        <dbReference type="ARBA" id="ARBA00022989"/>
    </source>
</evidence>
<organism evidence="8 9">
    <name type="scientific">Roseicella frigidaeris</name>
    <dbReference type="NCBI Taxonomy" id="2230885"/>
    <lineage>
        <taxon>Bacteria</taxon>
        <taxon>Pseudomonadati</taxon>
        <taxon>Pseudomonadota</taxon>
        <taxon>Alphaproteobacteria</taxon>
        <taxon>Acetobacterales</taxon>
        <taxon>Roseomonadaceae</taxon>
        <taxon>Roseicella</taxon>
    </lineage>
</organism>
<name>A0A327MBC5_9PROT</name>
<evidence type="ECO:0000256" key="5">
    <source>
        <dbReference type="ARBA" id="ARBA00023136"/>
    </source>
</evidence>
<keyword evidence="9" id="KW-1185">Reference proteome</keyword>